<dbReference type="InterPro" id="IPR043796">
    <property type="entry name" value="ESX-1_EspA/EspE-like"/>
</dbReference>
<evidence type="ECO:0000313" key="3">
    <source>
        <dbReference type="EMBL" id="BDN85293.1"/>
    </source>
</evidence>
<feature type="domain" description="ESX-1 secretion-associated protein EspA/EspE-like" evidence="2">
    <location>
        <begin position="23"/>
        <end position="105"/>
    </location>
</feature>
<feature type="compositionally biased region" description="Low complexity" evidence="1">
    <location>
        <begin position="357"/>
        <end position="377"/>
    </location>
</feature>
<evidence type="ECO:0000256" key="1">
    <source>
        <dbReference type="SAM" id="MobiDB-lite"/>
    </source>
</evidence>
<dbReference type="Pfam" id="PF18879">
    <property type="entry name" value="EspA_EspE"/>
    <property type="match status" value="1"/>
</dbReference>
<dbReference type="AlphaFoldDB" id="A0A9N7LXB9"/>
<sequence length="418" mass="43537">MAPKGSGLCKTTSNFIWGQLLLLGEGIPDPGDIFNTGSTLFKGIADKMGLAIPGTNWLGQAADAYLNQNIAQELRAKVMGDVDYLTGNLISNQAEYVSNTRDVLRAMKKMIDGVYKVCKGLEKVPILGWLWSWELALPMSGIAMAAVGGALLYLTIMTLMNLTNLKGLLGRLVEMLASLPSLIGGLLPNIPGIIDDLWPPKLPDIPIPGLPNIPGLPDFTWPPKIDIPDWNLPIPGLPGFEFPPTSGIPGIDFPFPNIPGLPSFPSLPGLPSIPDLFPGLPGLGDLFSGIGKWGTLPTWTDLAALPDFLGGFAGLPSLSFSNLLGFAQLPNVSSLTATMGQLQHLVAAAGGPGQLGSMAGQQASMISSQASQGGQQATLVSDKKEDDEGGAAVGSAGAERAPIDTGTNTGQGNEGTLL</sequence>
<dbReference type="EMBL" id="AP026367">
    <property type="protein sequence ID" value="BDN85293.1"/>
    <property type="molecule type" value="Genomic_DNA"/>
</dbReference>
<organism evidence="3 4">
    <name type="scientific">Mycobacterium pseudoshottsii</name>
    <dbReference type="NCBI Taxonomy" id="265949"/>
    <lineage>
        <taxon>Bacteria</taxon>
        <taxon>Bacillati</taxon>
        <taxon>Actinomycetota</taxon>
        <taxon>Actinomycetes</taxon>
        <taxon>Mycobacteriales</taxon>
        <taxon>Mycobacteriaceae</taxon>
        <taxon>Mycobacterium</taxon>
        <taxon>Mycobacterium ulcerans group</taxon>
    </lineage>
</organism>
<feature type="compositionally biased region" description="Low complexity" evidence="1">
    <location>
        <begin position="405"/>
        <end position="418"/>
    </location>
</feature>
<reference evidence="3" key="1">
    <citation type="submission" date="2022-06" db="EMBL/GenBank/DDBJ databases">
        <title>Complete genome sequence of Mycobacterium pseudoshottsii NJB1907-Z4.</title>
        <authorList>
            <person name="Komine T."/>
            <person name="Fukano H."/>
            <person name="Wada S."/>
        </authorList>
    </citation>
    <scope>NUCLEOTIDE SEQUENCE</scope>
    <source>
        <strain evidence="3">NJB1907-Z4</strain>
    </source>
</reference>
<protein>
    <recommendedName>
        <fullName evidence="2">ESX-1 secretion-associated protein EspA/EspE-like domain-containing protein</fullName>
    </recommendedName>
</protein>
<evidence type="ECO:0000313" key="4">
    <source>
        <dbReference type="Proteomes" id="UP001058626"/>
    </source>
</evidence>
<name>A0A9N7LXB9_9MYCO</name>
<evidence type="ECO:0000259" key="2">
    <source>
        <dbReference type="Pfam" id="PF18879"/>
    </source>
</evidence>
<keyword evidence="4" id="KW-1185">Reference proteome</keyword>
<dbReference type="Proteomes" id="UP001058626">
    <property type="component" value="Chromosome"/>
</dbReference>
<dbReference type="RefSeq" id="WP_020785504.1">
    <property type="nucleotide sequence ID" value="NZ_AP026367.1"/>
</dbReference>
<accession>A0A9N7LXB9</accession>
<gene>
    <name evidence="3" type="ORF">NJB1907Z4_C55080</name>
</gene>
<feature type="region of interest" description="Disordered" evidence="1">
    <location>
        <begin position="357"/>
        <end position="418"/>
    </location>
</feature>
<proteinExistence type="predicted"/>